<dbReference type="PANTHER" id="PTHR46380:SF2">
    <property type="entry name" value="CYCLIN-D-BINDING MYB-LIKE TRANSCRIPTION FACTOR 1"/>
    <property type="match status" value="1"/>
</dbReference>
<feature type="compositionally biased region" description="Basic and acidic residues" evidence="4">
    <location>
        <begin position="25"/>
        <end position="55"/>
    </location>
</feature>
<feature type="domain" description="Myb-like" evidence="5">
    <location>
        <begin position="347"/>
        <end position="391"/>
    </location>
</feature>
<dbReference type="PANTHER" id="PTHR46380">
    <property type="entry name" value="CYCLIN-D-BINDING MYB-LIKE TRANSCRIPTION FACTOR 1"/>
    <property type="match status" value="1"/>
</dbReference>
<keyword evidence="2" id="KW-0238">DNA-binding</keyword>
<evidence type="ECO:0000259" key="5">
    <source>
        <dbReference type="PROSITE" id="PS50090"/>
    </source>
</evidence>
<accession>A0A1Y2F6L0</accession>
<dbReference type="GO" id="GO:0005634">
    <property type="term" value="C:nucleus"/>
    <property type="evidence" value="ECO:0007669"/>
    <property type="project" value="UniProtKB-SubCell"/>
</dbReference>
<feature type="domain" description="Myb-like" evidence="5">
    <location>
        <begin position="396"/>
        <end position="447"/>
    </location>
</feature>
<dbReference type="OrthoDB" id="39591at2759"/>
<feature type="region of interest" description="Disordered" evidence="4">
    <location>
        <begin position="177"/>
        <end position="233"/>
    </location>
</feature>
<feature type="domain" description="HTH myb-type" evidence="6">
    <location>
        <begin position="347"/>
        <end position="395"/>
    </location>
</feature>
<feature type="compositionally biased region" description="Basic and acidic residues" evidence="4">
    <location>
        <begin position="78"/>
        <end position="87"/>
    </location>
</feature>
<dbReference type="AlphaFoldDB" id="A0A1Y2F6L0"/>
<dbReference type="GeneID" id="63788040"/>
<gene>
    <name evidence="7" type="ORF">BCR37DRAFT_394270</name>
</gene>
<dbReference type="InterPro" id="IPR009057">
    <property type="entry name" value="Homeodomain-like_sf"/>
</dbReference>
<keyword evidence="3" id="KW-0539">Nucleus</keyword>
<reference evidence="7 8" key="1">
    <citation type="submission" date="2016-07" db="EMBL/GenBank/DDBJ databases">
        <title>Pervasive Adenine N6-methylation of Active Genes in Fungi.</title>
        <authorList>
            <consortium name="DOE Joint Genome Institute"/>
            <person name="Mondo S.J."/>
            <person name="Dannebaum R.O."/>
            <person name="Kuo R.C."/>
            <person name="Labutti K."/>
            <person name="Haridas S."/>
            <person name="Kuo A."/>
            <person name="Salamov A."/>
            <person name="Ahrendt S.R."/>
            <person name="Lipzen A."/>
            <person name="Sullivan W."/>
            <person name="Andreopoulos W.B."/>
            <person name="Clum A."/>
            <person name="Lindquist E."/>
            <person name="Daum C."/>
            <person name="Ramamoorthy G.K."/>
            <person name="Gryganskyi A."/>
            <person name="Culley D."/>
            <person name="Magnuson J.K."/>
            <person name="James T.Y."/>
            <person name="O'Malley M.A."/>
            <person name="Stajich J.E."/>
            <person name="Spatafora J.W."/>
            <person name="Visel A."/>
            <person name="Grigoriev I.V."/>
        </authorList>
    </citation>
    <scope>NUCLEOTIDE SEQUENCE [LARGE SCALE GENOMIC DNA]</scope>
    <source>
        <strain evidence="7 8">12-1054</strain>
    </source>
</reference>
<feature type="compositionally biased region" description="Low complexity" evidence="4">
    <location>
        <begin position="1"/>
        <end position="12"/>
    </location>
</feature>
<dbReference type="InterPro" id="IPR001005">
    <property type="entry name" value="SANT/Myb"/>
</dbReference>
<dbReference type="EMBL" id="MCFI01000015">
    <property type="protein sequence ID" value="ORY79550.1"/>
    <property type="molecule type" value="Genomic_DNA"/>
</dbReference>
<dbReference type="InterPro" id="IPR051651">
    <property type="entry name" value="DMTF1_DNA-bind_reg"/>
</dbReference>
<evidence type="ECO:0000256" key="2">
    <source>
        <dbReference type="ARBA" id="ARBA00023125"/>
    </source>
</evidence>
<evidence type="ECO:0000259" key="6">
    <source>
        <dbReference type="PROSITE" id="PS51294"/>
    </source>
</evidence>
<feature type="compositionally biased region" description="Low complexity" evidence="4">
    <location>
        <begin position="187"/>
        <end position="198"/>
    </location>
</feature>
<dbReference type="Proteomes" id="UP000193685">
    <property type="component" value="Unassembled WGS sequence"/>
</dbReference>
<evidence type="ECO:0000256" key="4">
    <source>
        <dbReference type="SAM" id="MobiDB-lite"/>
    </source>
</evidence>
<dbReference type="GO" id="GO:0003700">
    <property type="term" value="F:DNA-binding transcription factor activity"/>
    <property type="evidence" value="ECO:0007669"/>
    <property type="project" value="TreeGrafter"/>
</dbReference>
<feature type="domain" description="HTH myb-type" evidence="6">
    <location>
        <begin position="400"/>
        <end position="451"/>
    </location>
</feature>
<dbReference type="PROSITE" id="PS51294">
    <property type="entry name" value="HTH_MYB"/>
    <property type="match status" value="2"/>
</dbReference>
<dbReference type="PROSITE" id="PS50090">
    <property type="entry name" value="MYB_LIKE"/>
    <property type="match status" value="2"/>
</dbReference>
<protein>
    <recommendedName>
        <fullName evidence="9">Homeodomain-like protein</fullName>
    </recommendedName>
</protein>
<comment type="caution">
    <text evidence="7">The sequence shown here is derived from an EMBL/GenBank/DDBJ whole genome shotgun (WGS) entry which is preliminary data.</text>
</comment>
<dbReference type="GO" id="GO:0000976">
    <property type="term" value="F:transcription cis-regulatory region binding"/>
    <property type="evidence" value="ECO:0007669"/>
    <property type="project" value="TreeGrafter"/>
</dbReference>
<dbReference type="STRING" id="56484.A0A1Y2F6L0"/>
<name>A0A1Y2F6L0_PROLT</name>
<dbReference type="Pfam" id="PF13921">
    <property type="entry name" value="Myb_DNA-bind_6"/>
    <property type="match status" value="1"/>
</dbReference>
<dbReference type="InterPro" id="IPR017930">
    <property type="entry name" value="Myb_dom"/>
</dbReference>
<proteinExistence type="predicted"/>
<dbReference type="Gene3D" id="1.10.10.60">
    <property type="entry name" value="Homeodomain-like"/>
    <property type="match status" value="2"/>
</dbReference>
<comment type="subcellular location">
    <subcellularLocation>
        <location evidence="1">Nucleus</location>
    </subcellularLocation>
</comment>
<evidence type="ECO:0000256" key="3">
    <source>
        <dbReference type="ARBA" id="ARBA00023242"/>
    </source>
</evidence>
<evidence type="ECO:0000313" key="8">
    <source>
        <dbReference type="Proteomes" id="UP000193685"/>
    </source>
</evidence>
<sequence length="579" mass="66303">MSEAESSVSAAEKVLKRERKHQRKLEKAAKRERKENRRLAKEQKRSKQEEVKLETQTETTQRSDAPPTPIVGQKRRHNETVDAEEAHSAASLTDTVKTCQATNTSTDTDERRRKLQLCVKKYCRKIALAQDDLAVALHETPWEFLPFAKFVQPYFRSTPTSRLEFLCKELLPKPIVPAKKRNKSSKASKSASTAADSSNEFAQPKKNPTNSARETARANAAAKSRAIGRSRRSHDTPIDRIYRTFTISEHAMAMEERWREHALTEPVYRTGKLTADEAKIISDAVFAYCIEREINEAEFSELLWNQSGMSKAEKVQLNSEFVHLLVDRKPKNVYMYLRRRYSIFEDRTKFTPEEDRTLLQLQEELGNDWREIGLRMKRNNQDVRDRYRMALGPPEEKQSNKKPWEAAEDAKLREAVGSKERPDWAKIATTMAPRSRNQCEARYARLALAGIPRRVRENQDAQADAREDSAAFFAGIAQYAYAKKFKVPLADVCIMLNAIQESQPMPSSLSEAIQLPALNAFTQVFQISEIIQRLQSVLPVGEMPFERKVQIALAWLGSLPEEELRQSEANFVDSDVEDL</sequence>
<dbReference type="RefSeq" id="XP_040723921.1">
    <property type="nucleotide sequence ID" value="XM_040871441.1"/>
</dbReference>
<dbReference type="CDD" id="cd00167">
    <property type="entry name" value="SANT"/>
    <property type="match status" value="2"/>
</dbReference>
<feature type="region of interest" description="Disordered" evidence="4">
    <location>
        <begin position="1"/>
        <end position="92"/>
    </location>
</feature>
<dbReference type="SUPFAM" id="SSF46689">
    <property type="entry name" value="Homeodomain-like"/>
    <property type="match status" value="2"/>
</dbReference>
<keyword evidence="8" id="KW-1185">Reference proteome</keyword>
<evidence type="ECO:0000313" key="7">
    <source>
        <dbReference type="EMBL" id="ORY79550.1"/>
    </source>
</evidence>
<organism evidence="7 8">
    <name type="scientific">Protomyces lactucae-debilis</name>
    <dbReference type="NCBI Taxonomy" id="2754530"/>
    <lineage>
        <taxon>Eukaryota</taxon>
        <taxon>Fungi</taxon>
        <taxon>Dikarya</taxon>
        <taxon>Ascomycota</taxon>
        <taxon>Taphrinomycotina</taxon>
        <taxon>Taphrinomycetes</taxon>
        <taxon>Taphrinales</taxon>
        <taxon>Protomycetaceae</taxon>
        <taxon>Protomyces</taxon>
    </lineage>
</organism>
<dbReference type="SMART" id="SM00717">
    <property type="entry name" value="SANT"/>
    <property type="match status" value="2"/>
</dbReference>
<evidence type="ECO:0008006" key="9">
    <source>
        <dbReference type="Google" id="ProtNLM"/>
    </source>
</evidence>
<evidence type="ECO:0000256" key="1">
    <source>
        <dbReference type="ARBA" id="ARBA00004123"/>
    </source>
</evidence>